<gene>
    <name evidence="1" type="ORF">SCLCIDRAFT_709499</name>
</gene>
<accession>A0A0C3A769</accession>
<dbReference type="HOGENOM" id="CLU_2655910_0_0_1"/>
<dbReference type="EMBL" id="KN822006">
    <property type="protein sequence ID" value="KIM69518.1"/>
    <property type="molecule type" value="Genomic_DNA"/>
</dbReference>
<keyword evidence="2" id="KW-1185">Reference proteome</keyword>
<dbReference type="Proteomes" id="UP000053989">
    <property type="component" value="Unassembled WGS sequence"/>
</dbReference>
<reference evidence="1 2" key="1">
    <citation type="submission" date="2014-04" db="EMBL/GenBank/DDBJ databases">
        <authorList>
            <consortium name="DOE Joint Genome Institute"/>
            <person name="Kuo A."/>
            <person name="Kohler A."/>
            <person name="Nagy L.G."/>
            <person name="Floudas D."/>
            <person name="Copeland A."/>
            <person name="Barry K.W."/>
            <person name="Cichocki N."/>
            <person name="Veneault-Fourrey C."/>
            <person name="LaButti K."/>
            <person name="Lindquist E.A."/>
            <person name="Lipzen A."/>
            <person name="Lundell T."/>
            <person name="Morin E."/>
            <person name="Murat C."/>
            <person name="Sun H."/>
            <person name="Tunlid A."/>
            <person name="Henrissat B."/>
            <person name="Grigoriev I.V."/>
            <person name="Hibbett D.S."/>
            <person name="Martin F."/>
            <person name="Nordberg H.P."/>
            <person name="Cantor M.N."/>
            <person name="Hua S.X."/>
        </authorList>
    </citation>
    <scope>NUCLEOTIDE SEQUENCE [LARGE SCALE GENOMIC DNA]</scope>
    <source>
        <strain evidence="1 2">Foug A</strain>
    </source>
</reference>
<evidence type="ECO:0000313" key="1">
    <source>
        <dbReference type="EMBL" id="KIM69518.1"/>
    </source>
</evidence>
<reference evidence="2" key="2">
    <citation type="submission" date="2015-01" db="EMBL/GenBank/DDBJ databases">
        <title>Evolutionary Origins and Diversification of the Mycorrhizal Mutualists.</title>
        <authorList>
            <consortium name="DOE Joint Genome Institute"/>
            <consortium name="Mycorrhizal Genomics Consortium"/>
            <person name="Kohler A."/>
            <person name="Kuo A."/>
            <person name="Nagy L.G."/>
            <person name="Floudas D."/>
            <person name="Copeland A."/>
            <person name="Barry K.W."/>
            <person name="Cichocki N."/>
            <person name="Veneault-Fourrey C."/>
            <person name="LaButti K."/>
            <person name="Lindquist E.A."/>
            <person name="Lipzen A."/>
            <person name="Lundell T."/>
            <person name="Morin E."/>
            <person name="Murat C."/>
            <person name="Riley R."/>
            <person name="Ohm R."/>
            <person name="Sun H."/>
            <person name="Tunlid A."/>
            <person name="Henrissat B."/>
            <person name="Grigoriev I.V."/>
            <person name="Hibbett D.S."/>
            <person name="Martin F."/>
        </authorList>
    </citation>
    <scope>NUCLEOTIDE SEQUENCE [LARGE SCALE GENOMIC DNA]</scope>
    <source>
        <strain evidence="2">Foug A</strain>
    </source>
</reference>
<sequence length="76" mass="8650">MEKGLTPFYRRGFHSISGTYTHRRGIIDVKPERHAPGLRDWLAVALEFAQLSSFTADAPSWIGSDHILIHITYIRA</sequence>
<proteinExistence type="predicted"/>
<evidence type="ECO:0000313" key="2">
    <source>
        <dbReference type="Proteomes" id="UP000053989"/>
    </source>
</evidence>
<dbReference type="InParanoid" id="A0A0C3A769"/>
<name>A0A0C3A769_9AGAM</name>
<protein>
    <submittedName>
        <fullName evidence="1">Uncharacterized protein</fullName>
    </submittedName>
</protein>
<dbReference type="AlphaFoldDB" id="A0A0C3A769"/>
<organism evidence="1 2">
    <name type="scientific">Scleroderma citrinum Foug A</name>
    <dbReference type="NCBI Taxonomy" id="1036808"/>
    <lineage>
        <taxon>Eukaryota</taxon>
        <taxon>Fungi</taxon>
        <taxon>Dikarya</taxon>
        <taxon>Basidiomycota</taxon>
        <taxon>Agaricomycotina</taxon>
        <taxon>Agaricomycetes</taxon>
        <taxon>Agaricomycetidae</taxon>
        <taxon>Boletales</taxon>
        <taxon>Sclerodermatineae</taxon>
        <taxon>Sclerodermataceae</taxon>
        <taxon>Scleroderma</taxon>
    </lineage>
</organism>